<keyword evidence="3" id="KW-1185">Reference proteome</keyword>
<organism evidence="2 3">
    <name type="scientific">Haloarcula salinisoli</name>
    <dbReference type="NCBI Taxonomy" id="2487746"/>
    <lineage>
        <taxon>Archaea</taxon>
        <taxon>Methanobacteriati</taxon>
        <taxon>Methanobacteriota</taxon>
        <taxon>Stenosarchaea group</taxon>
        <taxon>Halobacteria</taxon>
        <taxon>Halobacteriales</taxon>
        <taxon>Haloarculaceae</taxon>
        <taxon>Haloarcula</taxon>
    </lineage>
</organism>
<dbReference type="EMBL" id="RKLQ01000001">
    <property type="protein sequence ID" value="MBX0302104.1"/>
    <property type="molecule type" value="Genomic_DNA"/>
</dbReference>
<reference evidence="2" key="1">
    <citation type="submission" date="2021-06" db="EMBL/GenBank/DDBJ databases">
        <title>Halomicroarcula sp. F24A a new haloarchaeum isolated from saline soil.</title>
        <authorList>
            <person name="Duran-Viseras A."/>
            <person name="Sanchez-Porro C."/>
            <person name="Ventosa A."/>
        </authorList>
    </citation>
    <scope>NUCLEOTIDE SEQUENCE</scope>
    <source>
        <strain evidence="2">F24A</strain>
    </source>
</reference>
<feature type="region of interest" description="Disordered" evidence="1">
    <location>
        <begin position="1"/>
        <end position="24"/>
    </location>
</feature>
<evidence type="ECO:0000313" key="3">
    <source>
        <dbReference type="Proteomes" id="UP000783863"/>
    </source>
</evidence>
<sequence length="155" mass="17572">MDDVMSLCVPTPRRDRGSVPRTNRLRTDADYTPEMTTEETVSEERDFGTVVSLFGDEYARAILTAASDEPLTVQELSDMTGASPSTLYRRVERLVAVGFLDEQTRVRPDGHHDSVYSTVLAEFNITLEDGRFEFEVETGTEEDPADRLQRLWSDF</sequence>
<evidence type="ECO:0000256" key="1">
    <source>
        <dbReference type="SAM" id="MobiDB-lite"/>
    </source>
</evidence>
<gene>
    <name evidence="2" type="ORF">EGD98_00310</name>
</gene>
<dbReference type="Pfam" id="PF12840">
    <property type="entry name" value="HTH_20"/>
    <property type="match status" value="1"/>
</dbReference>
<dbReference type="Proteomes" id="UP000783863">
    <property type="component" value="Unassembled WGS sequence"/>
</dbReference>
<dbReference type="Gene3D" id="1.10.10.10">
    <property type="entry name" value="Winged helix-like DNA-binding domain superfamily/Winged helix DNA-binding domain"/>
    <property type="match status" value="1"/>
</dbReference>
<dbReference type="InterPro" id="IPR036390">
    <property type="entry name" value="WH_DNA-bd_sf"/>
</dbReference>
<dbReference type="SUPFAM" id="SSF46785">
    <property type="entry name" value="Winged helix' DNA-binding domain"/>
    <property type="match status" value="1"/>
</dbReference>
<name>A0A8J7YG60_9EURY</name>
<protein>
    <submittedName>
        <fullName evidence="2">Winged helix-turn-helix domain-containing protein</fullName>
    </submittedName>
</protein>
<dbReference type="AlphaFoldDB" id="A0A8J7YG60"/>
<proteinExistence type="predicted"/>
<dbReference type="InterPro" id="IPR036388">
    <property type="entry name" value="WH-like_DNA-bd_sf"/>
</dbReference>
<dbReference type="InterPro" id="IPR011991">
    <property type="entry name" value="ArsR-like_HTH"/>
</dbReference>
<accession>A0A8J7YG60</accession>
<evidence type="ECO:0000313" key="2">
    <source>
        <dbReference type="EMBL" id="MBX0302104.1"/>
    </source>
</evidence>
<dbReference type="CDD" id="cd00090">
    <property type="entry name" value="HTH_ARSR"/>
    <property type="match status" value="1"/>
</dbReference>
<comment type="caution">
    <text evidence="2">The sequence shown here is derived from an EMBL/GenBank/DDBJ whole genome shotgun (WGS) entry which is preliminary data.</text>
</comment>